<comment type="caution">
    <text evidence="7">The sequence shown here is derived from an EMBL/GenBank/DDBJ whole genome shotgun (WGS) entry which is preliminary data.</text>
</comment>
<keyword evidence="5 6" id="KW-0472">Membrane</keyword>
<evidence type="ECO:0000256" key="5">
    <source>
        <dbReference type="ARBA" id="ARBA00023136"/>
    </source>
</evidence>
<evidence type="ECO:0000256" key="4">
    <source>
        <dbReference type="ARBA" id="ARBA00022989"/>
    </source>
</evidence>
<evidence type="ECO:0000256" key="1">
    <source>
        <dbReference type="ARBA" id="ARBA00004651"/>
    </source>
</evidence>
<comment type="subcellular location">
    <subcellularLocation>
        <location evidence="1">Cell membrane</location>
        <topology evidence="1">Multi-pass membrane protein</topology>
    </subcellularLocation>
</comment>
<protein>
    <submittedName>
        <fullName evidence="7">YitT family protein</fullName>
    </submittedName>
</protein>
<evidence type="ECO:0000256" key="2">
    <source>
        <dbReference type="ARBA" id="ARBA00022475"/>
    </source>
</evidence>
<feature type="transmembrane region" description="Helical" evidence="6">
    <location>
        <begin position="93"/>
        <end position="111"/>
    </location>
</feature>
<name>A0ABW4KM93_9BURK</name>
<evidence type="ECO:0000256" key="3">
    <source>
        <dbReference type="ARBA" id="ARBA00022692"/>
    </source>
</evidence>
<keyword evidence="4 6" id="KW-1133">Transmembrane helix</keyword>
<dbReference type="InterPro" id="IPR051461">
    <property type="entry name" value="UPF0750_membrane"/>
</dbReference>
<accession>A0ABW4KM93</accession>
<dbReference type="EMBL" id="JBHUEJ010000002">
    <property type="protein sequence ID" value="MFD1708997.1"/>
    <property type="molecule type" value="Genomic_DNA"/>
</dbReference>
<sequence>MNAALPTRALGSATPKAPNLAHRPYEDALGLLTGTLFVALGTLMFHEARLLTGGTAGIALLVGYLTGWPFGPVFFAVNLPFYLFAWRRMGAGFTLRTVAAVSLMSLIAWWLPRWLAFAQLSSPLAAVLGGLLVGVGLLMLFRHRASLGGLNVVALYLQDRLGWRAGRVQGVMDALIVLAALGVTDLWHVALSVLGALVLNMTLAVNHRPGRYVAV</sequence>
<dbReference type="Proteomes" id="UP001597304">
    <property type="component" value="Unassembled WGS sequence"/>
</dbReference>
<reference evidence="8" key="1">
    <citation type="journal article" date="2019" name="Int. J. Syst. Evol. Microbiol.">
        <title>The Global Catalogue of Microorganisms (GCM) 10K type strain sequencing project: providing services to taxonomists for standard genome sequencing and annotation.</title>
        <authorList>
            <consortium name="The Broad Institute Genomics Platform"/>
            <consortium name="The Broad Institute Genome Sequencing Center for Infectious Disease"/>
            <person name="Wu L."/>
            <person name="Ma J."/>
        </authorList>
    </citation>
    <scope>NUCLEOTIDE SEQUENCE [LARGE SCALE GENOMIC DNA]</scope>
    <source>
        <strain evidence="8">LMG 29247</strain>
    </source>
</reference>
<feature type="transmembrane region" description="Helical" evidence="6">
    <location>
        <begin position="28"/>
        <end position="46"/>
    </location>
</feature>
<evidence type="ECO:0000256" key="6">
    <source>
        <dbReference type="SAM" id="Phobius"/>
    </source>
</evidence>
<keyword evidence="3 6" id="KW-0812">Transmembrane</keyword>
<evidence type="ECO:0000313" key="8">
    <source>
        <dbReference type="Proteomes" id="UP001597304"/>
    </source>
</evidence>
<dbReference type="Pfam" id="PF02588">
    <property type="entry name" value="YitT_membrane"/>
    <property type="match status" value="1"/>
</dbReference>
<keyword evidence="2" id="KW-1003">Cell membrane</keyword>
<gene>
    <name evidence="7" type="ORF">ACFSF0_00095</name>
</gene>
<organism evidence="7 8">
    <name type="scientific">Ottowia flava</name>
    <dbReference type="NCBI Taxonomy" id="2675430"/>
    <lineage>
        <taxon>Bacteria</taxon>
        <taxon>Pseudomonadati</taxon>
        <taxon>Pseudomonadota</taxon>
        <taxon>Betaproteobacteria</taxon>
        <taxon>Burkholderiales</taxon>
        <taxon>Comamonadaceae</taxon>
        <taxon>Ottowia</taxon>
    </lineage>
</organism>
<dbReference type="PANTHER" id="PTHR33545:SF5">
    <property type="entry name" value="UPF0750 MEMBRANE PROTEIN YITT"/>
    <property type="match status" value="1"/>
</dbReference>
<keyword evidence="8" id="KW-1185">Reference proteome</keyword>
<feature type="transmembrane region" description="Helical" evidence="6">
    <location>
        <begin position="58"/>
        <end position="81"/>
    </location>
</feature>
<proteinExistence type="predicted"/>
<dbReference type="RefSeq" id="WP_147914416.1">
    <property type="nucleotide sequence ID" value="NZ_JBHUEJ010000002.1"/>
</dbReference>
<evidence type="ECO:0000313" key="7">
    <source>
        <dbReference type="EMBL" id="MFD1708997.1"/>
    </source>
</evidence>
<dbReference type="PANTHER" id="PTHR33545">
    <property type="entry name" value="UPF0750 MEMBRANE PROTEIN YITT-RELATED"/>
    <property type="match status" value="1"/>
</dbReference>
<feature type="transmembrane region" description="Helical" evidence="6">
    <location>
        <begin position="123"/>
        <end position="141"/>
    </location>
</feature>
<dbReference type="InterPro" id="IPR003740">
    <property type="entry name" value="YitT"/>
</dbReference>